<proteinExistence type="predicted"/>
<dbReference type="EMBL" id="CP000510">
    <property type="protein sequence ID" value="ABM02713.1"/>
    <property type="molecule type" value="Genomic_DNA"/>
</dbReference>
<dbReference type="KEGG" id="pin:Ping_0871"/>
<feature type="signal peptide" evidence="1">
    <location>
        <begin position="1"/>
        <end position="21"/>
    </location>
</feature>
<dbReference type="Pfam" id="PF00581">
    <property type="entry name" value="Rhodanese"/>
    <property type="match status" value="1"/>
</dbReference>
<dbReference type="InterPro" id="IPR050229">
    <property type="entry name" value="GlpE_sulfurtransferase"/>
</dbReference>
<organism evidence="3 4">
    <name type="scientific">Psychromonas ingrahamii (strain DSM 17664 / CCUG 51855 / 37)</name>
    <dbReference type="NCBI Taxonomy" id="357804"/>
    <lineage>
        <taxon>Bacteria</taxon>
        <taxon>Pseudomonadati</taxon>
        <taxon>Pseudomonadota</taxon>
        <taxon>Gammaproteobacteria</taxon>
        <taxon>Alteromonadales</taxon>
        <taxon>Psychromonadaceae</taxon>
        <taxon>Psychromonas</taxon>
    </lineage>
</organism>
<keyword evidence="4" id="KW-1185">Reference proteome</keyword>
<dbReference type="SUPFAM" id="SSF52821">
    <property type="entry name" value="Rhodanese/Cell cycle control phosphatase"/>
    <property type="match status" value="1"/>
</dbReference>
<name>A1ST98_PSYIN</name>
<dbReference type="InterPro" id="IPR036873">
    <property type="entry name" value="Rhodanese-like_dom_sf"/>
</dbReference>
<reference evidence="3 4" key="1">
    <citation type="submission" date="2007-01" db="EMBL/GenBank/DDBJ databases">
        <title>Complete sequence of Psychromonas ingrahamii 37.</title>
        <authorList>
            <consortium name="US DOE Joint Genome Institute"/>
            <person name="Copeland A."/>
            <person name="Lucas S."/>
            <person name="Lapidus A."/>
            <person name="Barry K."/>
            <person name="Detter J.C."/>
            <person name="Glavina del Rio T."/>
            <person name="Hammon N."/>
            <person name="Israni S."/>
            <person name="Dalin E."/>
            <person name="Tice H."/>
            <person name="Pitluck S."/>
            <person name="Thompson L.S."/>
            <person name="Brettin T."/>
            <person name="Bruce D."/>
            <person name="Han C."/>
            <person name="Tapia R."/>
            <person name="Schmutz J."/>
            <person name="Larimer F."/>
            <person name="Land M."/>
            <person name="Hauser L."/>
            <person name="Kyrpides N."/>
            <person name="Ivanova N."/>
            <person name="Staley J."/>
            <person name="Richardson P."/>
        </authorList>
    </citation>
    <scope>NUCLEOTIDE SEQUENCE [LARGE SCALE GENOMIC DNA]</scope>
    <source>
        <strain evidence="3 4">37</strain>
    </source>
</reference>
<keyword evidence="1" id="KW-0732">Signal</keyword>
<evidence type="ECO:0000313" key="3">
    <source>
        <dbReference type="EMBL" id="ABM02713.1"/>
    </source>
</evidence>
<evidence type="ECO:0000256" key="1">
    <source>
        <dbReference type="SAM" id="SignalP"/>
    </source>
</evidence>
<dbReference type="RefSeq" id="WP_011769276.1">
    <property type="nucleotide sequence ID" value="NC_008709.1"/>
</dbReference>
<accession>A1ST98</accession>
<dbReference type="CDD" id="cd00158">
    <property type="entry name" value="RHOD"/>
    <property type="match status" value="1"/>
</dbReference>
<dbReference type="PANTHER" id="PTHR43031:SF16">
    <property type="entry name" value="OXIDOREDUCTASE"/>
    <property type="match status" value="1"/>
</dbReference>
<dbReference type="HOGENOM" id="CLU_089574_1_0_6"/>
<dbReference type="PROSITE" id="PS50206">
    <property type="entry name" value="RHODANESE_3"/>
    <property type="match status" value="1"/>
</dbReference>
<gene>
    <name evidence="3" type="ordered locus">Ping_0871</name>
</gene>
<feature type="chain" id="PRO_5002637696" evidence="1">
    <location>
        <begin position="22"/>
        <end position="127"/>
    </location>
</feature>
<dbReference type="SMART" id="SM00450">
    <property type="entry name" value="RHOD"/>
    <property type="match status" value="1"/>
</dbReference>
<evidence type="ECO:0000259" key="2">
    <source>
        <dbReference type="PROSITE" id="PS50206"/>
    </source>
</evidence>
<dbReference type="AlphaFoldDB" id="A1ST98"/>
<dbReference type="Gene3D" id="3.40.250.10">
    <property type="entry name" value="Rhodanese-like domain"/>
    <property type="match status" value="1"/>
</dbReference>
<dbReference type="PANTHER" id="PTHR43031">
    <property type="entry name" value="FAD-DEPENDENT OXIDOREDUCTASE"/>
    <property type="match status" value="1"/>
</dbReference>
<dbReference type="InterPro" id="IPR001763">
    <property type="entry name" value="Rhodanese-like_dom"/>
</dbReference>
<protein>
    <submittedName>
        <fullName evidence="3">Rhodanese domain protein</fullName>
    </submittedName>
</protein>
<evidence type="ECO:0000313" key="4">
    <source>
        <dbReference type="Proteomes" id="UP000000639"/>
    </source>
</evidence>
<feature type="domain" description="Rhodanese" evidence="2">
    <location>
        <begin position="37"/>
        <end position="127"/>
    </location>
</feature>
<sequence length="127" mass="14694">MIIKNMLKLATLLLFSSFCNAQVSHIEPQQLIKQIQNEKLLVILDVRTENEYTQGHIQGAINIPYDQLRKEQDKIIAYKDQQVILYCHSGRRADMAARTLQALGFTKLIDLTGHMVLWEQLQYPLVN</sequence>
<dbReference type="Proteomes" id="UP000000639">
    <property type="component" value="Chromosome"/>
</dbReference>
<dbReference type="OrthoDB" id="9814704at2"/>
<dbReference type="STRING" id="357804.Ping_0871"/>
<dbReference type="eggNOG" id="COG0607">
    <property type="taxonomic scope" value="Bacteria"/>
</dbReference>